<feature type="transmembrane region" description="Helical" evidence="7">
    <location>
        <begin position="200"/>
        <end position="224"/>
    </location>
</feature>
<reference evidence="9" key="2">
    <citation type="journal article" date="2021" name="PeerJ">
        <title>Extensive microbial diversity within the chicken gut microbiome revealed by metagenomics and culture.</title>
        <authorList>
            <person name="Gilroy R."/>
            <person name="Ravi A."/>
            <person name="Getino M."/>
            <person name="Pursley I."/>
            <person name="Horton D.L."/>
            <person name="Alikhan N.F."/>
            <person name="Baker D."/>
            <person name="Gharbi K."/>
            <person name="Hall N."/>
            <person name="Watson M."/>
            <person name="Adriaenssens E.M."/>
            <person name="Foster-Nyarko E."/>
            <person name="Jarju S."/>
            <person name="Secka A."/>
            <person name="Antonio M."/>
            <person name="Oren A."/>
            <person name="Chaudhuri R.R."/>
            <person name="La Ragione R."/>
            <person name="Hildebrand F."/>
            <person name="Pallen M.J."/>
        </authorList>
    </citation>
    <scope>NUCLEOTIDE SEQUENCE</scope>
    <source>
        <strain evidence="9">ChiSjej5B23-6657</strain>
    </source>
</reference>
<keyword evidence="4 7" id="KW-0812">Transmembrane</keyword>
<keyword evidence="3" id="KW-1003">Cell membrane</keyword>
<keyword evidence="5 7" id="KW-1133">Transmembrane helix</keyword>
<dbReference type="AlphaFoldDB" id="A0A9D1EAR3"/>
<dbReference type="InterPro" id="IPR000620">
    <property type="entry name" value="EamA_dom"/>
</dbReference>
<feature type="transmembrane region" description="Helical" evidence="7">
    <location>
        <begin position="168"/>
        <end position="188"/>
    </location>
</feature>
<feature type="transmembrane region" description="Helical" evidence="7">
    <location>
        <begin position="143"/>
        <end position="162"/>
    </location>
</feature>
<dbReference type="InterPro" id="IPR050638">
    <property type="entry name" value="AA-Vitamin_Transporters"/>
</dbReference>
<comment type="subcellular location">
    <subcellularLocation>
        <location evidence="1">Cell membrane</location>
        <topology evidence="1">Multi-pass membrane protein</topology>
    </subcellularLocation>
</comment>
<feature type="transmembrane region" description="Helical" evidence="7">
    <location>
        <begin position="118"/>
        <end position="136"/>
    </location>
</feature>
<dbReference type="GO" id="GO:0005886">
    <property type="term" value="C:plasma membrane"/>
    <property type="evidence" value="ECO:0007669"/>
    <property type="project" value="UniProtKB-SubCell"/>
</dbReference>
<evidence type="ECO:0000256" key="1">
    <source>
        <dbReference type="ARBA" id="ARBA00004651"/>
    </source>
</evidence>
<evidence type="ECO:0000256" key="7">
    <source>
        <dbReference type="SAM" id="Phobius"/>
    </source>
</evidence>
<evidence type="ECO:0000256" key="3">
    <source>
        <dbReference type="ARBA" id="ARBA00022475"/>
    </source>
</evidence>
<feature type="transmembrane region" description="Helical" evidence="7">
    <location>
        <begin position="289"/>
        <end position="308"/>
    </location>
</feature>
<dbReference type="Proteomes" id="UP000823912">
    <property type="component" value="Unassembled WGS sequence"/>
</dbReference>
<evidence type="ECO:0000313" key="9">
    <source>
        <dbReference type="EMBL" id="HIR71500.1"/>
    </source>
</evidence>
<organism evidence="9 10">
    <name type="scientific">Candidatus Pullilachnospira gallistercoris</name>
    <dbReference type="NCBI Taxonomy" id="2840911"/>
    <lineage>
        <taxon>Bacteria</taxon>
        <taxon>Bacillati</taxon>
        <taxon>Bacillota</taxon>
        <taxon>Clostridia</taxon>
        <taxon>Lachnospirales</taxon>
        <taxon>Lachnospiraceae</taxon>
        <taxon>Lachnospiraceae incertae sedis</taxon>
        <taxon>Candidatus Pullilachnospira</taxon>
    </lineage>
</organism>
<evidence type="ECO:0000256" key="2">
    <source>
        <dbReference type="ARBA" id="ARBA00007362"/>
    </source>
</evidence>
<dbReference type="SUPFAM" id="SSF103481">
    <property type="entry name" value="Multidrug resistance efflux transporter EmrE"/>
    <property type="match status" value="2"/>
</dbReference>
<feature type="transmembrane region" description="Helical" evidence="7">
    <location>
        <begin position="54"/>
        <end position="75"/>
    </location>
</feature>
<comment type="caution">
    <text evidence="9">The sequence shown here is derived from an EMBL/GenBank/DDBJ whole genome shotgun (WGS) entry which is preliminary data.</text>
</comment>
<dbReference type="Pfam" id="PF00892">
    <property type="entry name" value="EamA"/>
    <property type="match status" value="2"/>
</dbReference>
<evidence type="ECO:0000256" key="5">
    <source>
        <dbReference type="ARBA" id="ARBA00022989"/>
    </source>
</evidence>
<dbReference type="EMBL" id="DVHM01000158">
    <property type="protein sequence ID" value="HIR71500.1"/>
    <property type="molecule type" value="Genomic_DNA"/>
</dbReference>
<feature type="domain" description="EamA" evidence="8">
    <location>
        <begin position="173"/>
        <end position="307"/>
    </location>
</feature>
<dbReference type="PANTHER" id="PTHR32322">
    <property type="entry name" value="INNER MEMBRANE TRANSPORTER"/>
    <property type="match status" value="1"/>
</dbReference>
<keyword evidence="6 7" id="KW-0472">Membrane</keyword>
<evidence type="ECO:0000256" key="6">
    <source>
        <dbReference type="ARBA" id="ARBA00023136"/>
    </source>
</evidence>
<evidence type="ECO:0000259" key="8">
    <source>
        <dbReference type="Pfam" id="PF00892"/>
    </source>
</evidence>
<feature type="domain" description="EamA" evidence="8">
    <location>
        <begin position="21"/>
        <end position="160"/>
    </location>
</feature>
<feature type="transmembrane region" description="Helical" evidence="7">
    <location>
        <begin position="87"/>
        <end position="112"/>
    </location>
</feature>
<accession>A0A9D1EAR3</accession>
<dbReference type="InterPro" id="IPR037185">
    <property type="entry name" value="EmrE-like"/>
</dbReference>
<gene>
    <name evidence="9" type="ORF">IAA55_09495</name>
</gene>
<sequence length="317" mass="34048">MSETIEKTSKEQILKSQPRLILSALLCCALWGSAFPCVKIGYELLAIADTGSQILFAGYRFFLAGVLTFLLGSLMERRLLRIRRSSLPAVIGQGLLQTTGQYVCFYIALAHMSGSKGSVINASNAFFTIFFAHFFLKNEKIHLKKALGCLVGFAGVILINLGPGDMGGGFTLLGEGMMLLCAAVYGASSVTMKRISHRESAATLTAFQLLFGGAALIIIGALLGGKVTGFTLSSAGLLFYMALLSAVAFVVWTGLLRDYPAGRVAVFGFSIPVFGVLFSGIFLREHFLSWKNLAALFLICIGIVIVNLRKKEAKTDG</sequence>
<proteinExistence type="inferred from homology"/>
<feature type="transmembrane region" description="Helical" evidence="7">
    <location>
        <begin position="20"/>
        <end position="42"/>
    </location>
</feature>
<dbReference type="PANTHER" id="PTHR32322:SF18">
    <property type="entry name" value="S-ADENOSYLMETHIONINE_S-ADENOSYLHOMOCYSTEINE TRANSPORTER"/>
    <property type="match status" value="1"/>
</dbReference>
<name>A0A9D1EAR3_9FIRM</name>
<feature type="transmembrane region" description="Helical" evidence="7">
    <location>
        <begin position="230"/>
        <end position="252"/>
    </location>
</feature>
<comment type="similarity">
    <text evidence="2">Belongs to the EamA transporter family.</text>
</comment>
<evidence type="ECO:0000313" key="10">
    <source>
        <dbReference type="Proteomes" id="UP000823912"/>
    </source>
</evidence>
<evidence type="ECO:0000256" key="4">
    <source>
        <dbReference type="ARBA" id="ARBA00022692"/>
    </source>
</evidence>
<reference evidence="9" key="1">
    <citation type="submission" date="2020-10" db="EMBL/GenBank/DDBJ databases">
        <authorList>
            <person name="Gilroy R."/>
        </authorList>
    </citation>
    <scope>NUCLEOTIDE SEQUENCE</scope>
    <source>
        <strain evidence="9">ChiSjej5B23-6657</strain>
    </source>
</reference>
<feature type="transmembrane region" description="Helical" evidence="7">
    <location>
        <begin position="264"/>
        <end position="283"/>
    </location>
</feature>
<protein>
    <submittedName>
        <fullName evidence="9">DMT family transporter</fullName>
    </submittedName>
</protein>
<dbReference type="Gene3D" id="1.10.3730.20">
    <property type="match status" value="1"/>
</dbReference>